<dbReference type="Proteomes" id="UP000789702">
    <property type="component" value="Unassembled WGS sequence"/>
</dbReference>
<feature type="non-terminal residue" evidence="1">
    <location>
        <position position="54"/>
    </location>
</feature>
<protein>
    <submittedName>
        <fullName evidence="1">7424_t:CDS:1</fullName>
    </submittedName>
</protein>
<organism evidence="1 2">
    <name type="scientific">Dentiscutata heterogama</name>
    <dbReference type="NCBI Taxonomy" id="1316150"/>
    <lineage>
        <taxon>Eukaryota</taxon>
        <taxon>Fungi</taxon>
        <taxon>Fungi incertae sedis</taxon>
        <taxon>Mucoromycota</taxon>
        <taxon>Glomeromycotina</taxon>
        <taxon>Glomeromycetes</taxon>
        <taxon>Diversisporales</taxon>
        <taxon>Gigasporaceae</taxon>
        <taxon>Dentiscutata</taxon>
    </lineage>
</organism>
<gene>
    <name evidence="1" type="ORF">DHETER_LOCUS4391</name>
</gene>
<proteinExistence type="predicted"/>
<keyword evidence="2" id="KW-1185">Reference proteome</keyword>
<reference evidence="1" key="1">
    <citation type="submission" date="2021-06" db="EMBL/GenBank/DDBJ databases">
        <authorList>
            <person name="Kallberg Y."/>
            <person name="Tangrot J."/>
            <person name="Rosling A."/>
        </authorList>
    </citation>
    <scope>NUCLEOTIDE SEQUENCE</scope>
    <source>
        <strain evidence="1">IL203A</strain>
    </source>
</reference>
<evidence type="ECO:0000313" key="1">
    <source>
        <dbReference type="EMBL" id="CAG8531623.1"/>
    </source>
</evidence>
<sequence>MPKQLRQLFATILIYCKPTNILELWNTYLPALSEDFVYNPNSKHVALDYNDPRI</sequence>
<name>A0ACA9LN34_9GLOM</name>
<comment type="caution">
    <text evidence="1">The sequence shown here is derived from an EMBL/GenBank/DDBJ whole genome shotgun (WGS) entry which is preliminary data.</text>
</comment>
<dbReference type="EMBL" id="CAJVPU010004347">
    <property type="protein sequence ID" value="CAG8531623.1"/>
    <property type="molecule type" value="Genomic_DNA"/>
</dbReference>
<accession>A0ACA9LN34</accession>
<evidence type="ECO:0000313" key="2">
    <source>
        <dbReference type="Proteomes" id="UP000789702"/>
    </source>
</evidence>